<keyword evidence="3" id="KW-1185">Reference proteome</keyword>
<reference evidence="2 3" key="1">
    <citation type="submission" date="2019-05" db="EMBL/GenBank/DDBJ databases">
        <title>Verrucobacter flavum gen. nov., sp. nov. a new member of the family Verrucomicrobiaceae.</title>
        <authorList>
            <person name="Szuroczki S."/>
            <person name="Abbaszade G."/>
            <person name="Szabo A."/>
            <person name="Felfoldi T."/>
            <person name="Schumann P."/>
            <person name="Boka K."/>
            <person name="Keki Z."/>
            <person name="Toumi M."/>
            <person name="Toth E."/>
        </authorList>
    </citation>
    <scope>NUCLEOTIDE SEQUENCE [LARGE SCALE GENOMIC DNA]</scope>
    <source>
        <strain evidence="2 3">MG-N-17</strain>
    </source>
</reference>
<protein>
    <submittedName>
        <fullName evidence="2">Uncharacterized protein</fullName>
    </submittedName>
</protein>
<feature type="compositionally biased region" description="Polar residues" evidence="1">
    <location>
        <begin position="280"/>
        <end position="299"/>
    </location>
</feature>
<dbReference type="PRINTS" id="PR01217">
    <property type="entry name" value="PRICHEXTENSN"/>
</dbReference>
<dbReference type="AlphaFoldDB" id="A0A5R8KE86"/>
<accession>A0A5R8KE86</accession>
<organism evidence="2 3">
    <name type="scientific">Phragmitibacter flavus</name>
    <dbReference type="NCBI Taxonomy" id="2576071"/>
    <lineage>
        <taxon>Bacteria</taxon>
        <taxon>Pseudomonadati</taxon>
        <taxon>Verrucomicrobiota</taxon>
        <taxon>Verrucomicrobiia</taxon>
        <taxon>Verrucomicrobiales</taxon>
        <taxon>Verrucomicrobiaceae</taxon>
        <taxon>Phragmitibacter</taxon>
    </lineage>
</organism>
<gene>
    <name evidence="2" type="ORF">FEM03_12875</name>
</gene>
<feature type="compositionally biased region" description="Low complexity" evidence="1">
    <location>
        <begin position="249"/>
        <end position="258"/>
    </location>
</feature>
<proteinExistence type="predicted"/>
<comment type="caution">
    <text evidence="2">The sequence shown here is derived from an EMBL/GenBank/DDBJ whole genome shotgun (WGS) entry which is preliminary data.</text>
</comment>
<feature type="compositionally biased region" description="Low complexity" evidence="1">
    <location>
        <begin position="76"/>
        <end position="87"/>
    </location>
</feature>
<evidence type="ECO:0000313" key="3">
    <source>
        <dbReference type="Proteomes" id="UP000306196"/>
    </source>
</evidence>
<dbReference type="EMBL" id="VAUV01000008">
    <property type="protein sequence ID" value="TLD70603.1"/>
    <property type="molecule type" value="Genomic_DNA"/>
</dbReference>
<feature type="region of interest" description="Disordered" evidence="1">
    <location>
        <begin position="57"/>
        <end position="299"/>
    </location>
</feature>
<name>A0A5R8KE86_9BACT</name>
<feature type="compositionally biased region" description="Basic and acidic residues" evidence="1">
    <location>
        <begin position="124"/>
        <end position="138"/>
    </location>
</feature>
<feature type="compositionally biased region" description="Basic and acidic residues" evidence="1">
    <location>
        <begin position="207"/>
        <end position="223"/>
    </location>
</feature>
<feature type="compositionally biased region" description="Pro residues" evidence="1">
    <location>
        <begin position="105"/>
        <end position="116"/>
    </location>
</feature>
<evidence type="ECO:0000256" key="1">
    <source>
        <dbReference type="SAM" id="MobiDB-lite"/>
    </source>
</evidence>
<feature type="compositionally biased region" description="Basic and acidic residues" evidence="1">
    <location>
        <begin position="172"/>
        <end position="182"/>
    </location>
</feature>
<sequence length="299" mass="32929">MKSISSIKPFSKNVPWLAAAVVVLGLGTSDVVGQQYQNQPQYEEPGVGRRVSNFFKGLVGRDEPEPPQYYRPPPSQYQRQRPVQPRRYNLDEPPPAARGDYDRPPVYPRYSPPPPSQYQRPRQQRPDYRESESSRDGMSDYNRPVQPRRSEPEPIEEDLPAPKKKVPAPKPETPKPESRTTVEDSPPPAPKKPEAEKPKSEPTPAPEKPKVETTESKVPEPPKESLMGSSTASTSPSTSNPSPAPAPTPAASGPPTGTKTDKPGRVKSPYPPFNELDVTGLSTGSLAMDPTTQKVFRVP</sequence>
<evidence type="ECO:0000313" key="2">
    <source>
        <dbReference type="EMBL" id="TLD70603.1"/>
    </source>
</evidence>
<feature type="compositionally biased region" description="Basic and acidic residues" evidence="1">
    <location>
        <begin position="191"/>
        <end position="200"/>
    </location>
</feature>
<feature type="compositionally biased region" description="Pro residues" evidence="1">
    <location>
        <begin position="66"/>
        <end position="75"/>
    </location>
</feature>
<feature type="compositionally biased region" description="Low complexity" evidence="1">
    <location>
        <begin position="228"/>
        <end position="241"/>
    </location>
</feature>
<dbReference type="RefSeq" id="WP_138086660.1">
    <property type="nucleotide sequence ID" value="NZ_VAUV01000008.1"/>
</dbReference>
<dbReference type="Proteomes" id="UP000306196">
    <property type="component" value="Unassembled WGS sequence"/>
</dbReference>